<accession>A0A9P9E0G3</accession>
<comment type="caution">
    <text evidence="2">The sequence shown here is derived from an EMBL/GenBank/DDBJ whole genome shotgun (WGS) entry which is preliminary data.</text>
</comment>
<dbReference type="OrthoDB" id="5307331at2759"/>
<feature type="compositionally biased region" description="Acidic residues" evidence="1">
    <location>
        <begin position="600"/>
        <end position="612"/>
    </location>
</feature>
<feature type="compositionally biased region" description="Polar residues" evidence="1">
    <location>
        <begin position="196"/>
        <end position="209"/>
    </location>
</feature>
<dbReference type="AlphaFoldDB" id="A0A9P9E0G3"/>
<feature type="compositionally biased region" description="Low complexity" evidence="1">
    <location>
        <begin position="245"/>
        <end position="259"/>
    </location>
</feature>
<feature type="compositionally biased region" description="Polar residues" evidence="1">
    <location>
        <begin position="29"/>
        <end position="38"/>
    </location>
</feature>
<proteinExistence type="predicted"/>
<sequence length="847" mass="97314">MAGSPGMSVNKTSPAMSQRRSSSLKSQQGNINNAPQQNWTEQFDFDKFIETNEAKQNNLQPTDNGLWSGFGVHGDIVHQHDFTNYPPLDDAAPVAPYFQSSDPWQLNGIGADTFTGLDDSARRESIQLLTSGMRFSIPHSDFQFMDPQLFPSSYCPEQIQYQAYNIPQVDYSYQPFEGVPNAMPTNPTLFTAADSVPQQHSDGQHISQLNKRKRVDSHDDDHIQSSPKQLRTSRTHSGEDPANTPSYTTSRSPRYSSSSALSYGNRKRHHDYLRVNRQANFSKRFSGIPSYNSEKPQLDNTKHWVRTNATTKGLTTRTGKINNYKAPYKMQDHPIGNWGNFKYTDNGEIAAKTLSAKQIYDFIMKYPRNSSKGHKLILWIQNTPTDSARRYLSESWSCCRFEGCPNRNKAYQDRPKGSIIHGHYRVAFDEKWHLYRENADPFLPSFYVHLYCMERFLDFPFIVQNADVRPDTRTFQREPKGRWTCSLNEQACWGILKDFLDYAQKKRTNELPEFANYPAHDRSIRGERQEKKFHKCTLTYWMNYFQRELRPPAQIEQFGGRKFKPSNVIIHNGDLEMIFWDKKHGPQAGKKNRKRRVVNDDDDDDEDEEDDGLLLPKRYRNDPQLVTIFNELMDLYDRKMGNRKRRNPDIPRPVQKNRRLFNVKDTINADADGESDDELPQYDPNGAGNNSDADEDFSGHRQTSESYASRRSKRIQDRENDGKILNFEEPQTPSLFVPELALSTSSFDVDTAQADLEAWLSQAPKEIPDDILGEFQLTHEQIDDLDEYDLSALLRRRISSGLSSPLFTPERLASIMRRASHLKPQSPVSLSPSSKEKLSVSIGGTTA</sequence>
<name>A0A9P9E0G3_9PLEO</name>
<organism evidence="2 3">
    <name type="scientific">Dendryphion nanum</name>
    <dbReference type="NCBI Taxonomy" id="256645"/>
    <lineage>
        <taxon>Eukaryota</taxon>
        <taxon>Fungi</taxon>
        <taxon>Dikarya</taxon>
        <taxon>Ascomycota</taxon>
        <taxon>Pezizomycotina</taxon>
        <taxon>Dothideomycetes</taxon>
        <taxon>Pleosporomycetidae</taxon>
        <taxon>Pleosporales</taxon>
        <taxon>Torulaceae</taxon>
        <taxon>Dendryphion</taxon>
    </lineage>
</organism>
<feature type="region of interest" description="Disordered" evidence="1">
    <location>
        <begin position="639"/>
        <end position="730"/>
    </location>
</feature>
<evidence type="ECO:0000256" key="1">
    <source>
        <dbReference type="SAM" id="MobiDB-lite"/>
    </source>
</evidence>
<gene>
    <name evidence="2" type="ORF">B0J11DRAFT_603596</name>
</gene>
<feature type="compositionally biased region" description="Acidic residues" evidence="1">
    <location>
        <begin position="671"/>
        <end position="680"/>
    </location>
</feature>
<feature type="region of interest" description="Disordered" evidence="1">
    <location>
        <begin position="823"/>
        <end position="847"/>
    </location>
</feature>
<dbReference type="Proteomes" id="UP000700596">
    <property type="component" value="Unassembled WGS sequence"/>
</dbReference>
<keyword evidence="3" id="KW-1185">Reference proteome</keyword>
<evidence type="ECO:0000313" key="3">
    <source>
        <dbReference type="Proteomes" id="UP000700596"/>
    </source>
</evidence>
<evidence type="ECO:0000313" key="2">
    <source>
        <dbReference type="EMBL" id="KAH7128399.1"/>
    </source>
</evidence>
<dbReference type="EMBL" id="JAGMWT010000005">
    <property type="protein sequence ID" value="KAH7128399.1"/>
    <property type="molecule type" value="Genomic_DNA"/>
</dbReference>
<feature type="region of interest" description="Disordered" evidence="1">
    <location>
        <begin position="1"/>
        <end position="38"/>
    </location>
</feature>
<feature type="compositionally biased region" description="Polar residues" evidence="1">
    <location>
        <begin position="7"/>
        <end position="16"/>
    </location>
</feature>
<feature type="region of interest" description="Disordered" evidence="1">
    <location>
        <begin position="585"/>
        <end position="616"/>
    </location>
</feature>
<reference evidence="2" key="1">
    <citation type="journal article" date="2021" name="Nat. Commun.">
        <title>Genetic determinants of endophytism in the Arabidopsis root mycobiome.</title>
        <authorList>
            <person name="Mesny F."/>
            <person name="Miyauchi S."/>
            <person name="Thiergart T."/>
            <person name="Pickel B."/>
            <person name="Atanasova L."/>
            <person name="Karlsson M."/>
            <person name="Huettel B."/>
            <person name="Barry K.W."/>
            <person name="Haridas S."/>
            <person name="Chen C."/>
            <person name="Bauer D."/>
            <person name="Andreopoulos W."/>
            <person name="Pangilinan J."/>
            <person name="LaButti K."/>
            <person name="Riley R."/>
            <person name="Lipzen A."/>
            <person name="Clum A."/>
            <person name="Drula E."/>
            <person name="Henrissat B."/>
            <person name="Kohler A."/>
            <person name="Grigoriev I.V."/>
            <person name="Martin F.M."/>
            <person name="Hacquard S."/>
        </authorList>
    </citation>
    <scope>NUCLEOTIDE SEQUENCE</scope>
    <source>
        <strain evidence="2">MPI-CAGE-CH-0243</strain>
    </source>
</reference>
<feature type="compositionally biased region" description="Low complexity" evidence="1">
    <location>
        <begin position="17"/>
        <end position="28"/>
    </location>
</feature>
<protein>
    <submittedName>
        <fullName evidence="2">Uncharacterized protein</fullName>
    </submittedName>
</protein>
<feature type="region of interest" description="Disordered" evidence="1">
    <location>
        <begin position="196"/>
        <end position="270"/>
    </location>
</feature>